<reference evidence="4" key="1">
    <citation type="submission" date="2020-05" db="EMBL/GenBank/DDBJ databases">
        <authorList>
            <person name="Chiriac C."/>
            <person name="Salcher M."/>
            <person name="Ghai R."/>
            <person name="Kavagutti S V."/>
        </authorList>
    </citation>
    <scope>NUCLEOTIDE SEQUENCE</scope>
</reference>
<evidence type="ECO:0000313" key="3">
    <source>
        <dbReference type="EMBL" id="CAB4342345.1"/>
    </source>
</evidence>
<keyword evidence="1" id="KW-0812">Transmembrane</keyword>
<proteinExistence type="predicted"/>
<evidence type="ECO:0000313" key="2">
    <source>
        <dbReference type="EMBL" id="CAB4334569.1"/>
    </source>
</evidence>
<organism evidence="4">
    <name type="scientific">freshwater metagenome</name>
    <dbReference type="NCBI Taxonomy" id="449393"/>
    <lineage>
        <taxon>unclassified sequences</taxon>
        <taxon>metagenomes</taxon>
        <taxon>ecological metagenomes</taxon>
    </lineage>
</organism>
<evidence type="ECO:0000313" key="5">
    <source>
        <dbReference type="EMBL" id="CAB4800527.1"/>
    </source>
</evidence>
<name>A0A6J6QF78_9ZZZZ</name>
<accession>A0A6J6QF78</accession>
<dbReference type="EMBL" id="CAESAI010000007">
    <property type="protein sequence ID" value="CAB4334569.1"/>
    <property type="molecule type" value="Genomic_DNA"/>
</dbReference>
<dbReference type="EMBL" id="CAFBPK010000011">
    <property type="protein sequence ID" value="CAB5019053.1"/>
    <property type="molecule type" value="Genomic_DNA"/>
</dbReference>
<evidence type="ECO:0000313" key="6">
    <source>
        <dbReference type="EMBL" id="CAB5019053.1"/>
    </source>
</evidence>
<dbReference type="EMBL" id="CAFAAO010000006">
    <property type="protein sequence ID" value="CAB4800527.1"/>
    <property type="molecule type" value="Genomic_DNA"/>
</dbReference>
<evidence type="ECO:0000313" key="4">
    <source>
        <dbReference type="EMBL" id="CAB4706404.1"/>
    </source>
</evidence>
<dbReference type="EMBL" id="CAESAD010000008">
    <property type="protein sequence ID" value="CAB4342345.1"/>
    <property type="molecule type" value="Genomic_DNA"/>
</dbReference>
<gene>
    <name evidence="4" type="ORF">UFOPK2648_00618</name>
    <name evidence="5" type="ORF">UFOPK3037_00607</name>
    <name evidence="2" type="ORF">UFOPK3406_00484</name>
    <name evidence="3" type="ORF">UFOPK3925_01114</name>
    <name evidence="6" type="ORF">UFOPK4097_00813</name>
    <name evidence="7" type="ORF">UFOPK4301_01177</name>
</gene>
<dbReference type="EMBL" id="CAEZYC010000026">
    <property type="protein sequence ID" value="CAB4706404.1"/>
    <property type="molecule type" value="Genomic_DNA"/>
</dbReference>
<evidence type="ECO:0000256" key="1">
    <source>
        <dbReference type="SAM" id="Phobius"/>
    </source>
</evidence>
<keyword evidence="1" id="KW-1133">Transmembrane helix</keyword>
<dbReference type="EMBL" id="CAFBQG010000173">
    <property type="protein sequence ID" value="CAB5053906.1"/>
    <property type="molecule type" value="Genomic_DNA"/>
</dbReference>
<feature type="transmembrane region" description="Helical" evidence="1">
    <location>
        <begin position="6"/>
        <end position="24"/>
    </location>
</feature>
<dbReference type="AlphaFoldDB" id="A0A6J6QF78"/>
<protein>
    <submittedName>
        <fullName evidence="4">Unannotated protein</fullName>
    </submittedName>
</protein>
<evidence type="ECO:0000313" key="7">
    <source>
        <dbReference type="EMBL" id="CAB5053906.1"/>
    </source>
</evidence>
<sequence length="182" mass="20668">MSNEAIFWLLCVAFGIWYLSHQAGRLDRLHHRIDVTELALHGQLVRRGGIVAELAAVPGVDPALSVLWGQAAHEVLILQEVIERSQVEDELTNVLLMTMDEVEEVNEIRTNEYASQLLDELAQVCDRIILSHQFHTDAVRDCLEIREQFLVRIFRLAGHAPRPQTIDFDDQMPPALADSRIV</sequence>
<keyword evidence="1" id="KW-0472">Membrane</keyword>